<feature type="transmembrane region" description="Helical" evidence="1">
    <location>
        <begin position="78"/>
        <end position="98"/>
    </location>
</feature>
<feature type="transmembrane region" description="Helical" evidence="1">
    <location>
        <begin position="356"/>
        <end position="375"/>
    </location>
</feature>
<dbReference type="Gene3D" id="1.20.1250.20">
    <property type="entry name" value="MFS general substrate transporter like domains"/>
    <property type="match status" value="1"/>
</dbReference>
<protein>
    <recommendedName>
        <fullName evidence="4">Major facilitator superfamily (MFS) profile domain-containing protein</fullName>
    </recommendedName>
</protein>
<evidence type="ECO:0008006" key="4">
    <source>
        <dbReference type="Google" id="ProtNLM"/>
    </source>
</evidence>
<evidence type="ECO:0000313" key="3">
    <source>
        <dbReference type="Proteomes" id="UP000030746"/>
    </source>
</evidence>
<feature type="transmembrane region" description="Helical" evidence="1">
    <location>
        <begin position="233"/>
        <end position="254"/>
    </location>
</feature>
<dbReference type="InterPro" id="IPR036259">
    <property type="entry name" value="MFS_trans_sf"/>
</dbReference>
<dbReference type="PANTHER" id="PTHR11360">
    <property type="entry name" value="MONOCARBOXYLATE TRANSPORTER"/>
    <property type="match status" value="1"/>
</dbReference>
<dbReference type="SUPFAM" id="SSF103473">
    <property type="entry name" value="MFS general substrate transporter"/>
    <property type="match status" value="1"/>
</dbReference>
<feature type="transmembrane region" description="Helical" evidence="1">
    <location>
        <begin position="49"/>
        <end position="71"/>
    </location>
</feature>
<dbReference type="RefSeq" id="XP_009062883.1">
    <property type="nucleotide sequence ID" value="XM_009064635.1"/>
</dbReference>
<reference evidence="2 3" key="1">
    <citation type="journal article" date="2013" name="Nature">
        <title>Insights into bilaterian evolution from three spiralian genomes.</title>
        <authorList>
            <person name="Simakov O."/>
            <person name="Marletaz F."/>
            <person name="Cho S.J."/>
            <person name="Edsinger-Gonzales E."/>
            <person name="Havlak P."/>
            <person name="Hellsten U."/>
            <person name="Kuo D.H."/>
            <person name="Larsson T."/>
            <person name="Lv J."/>
            <person name="Arendt D."/>
            <person name="Savage R."/>
            <person name="Osoegawa K."/>
            <person name="de Jong P."/>
            <person name="Grimwood J."/>
            <person name="Chapman J.A."/>
            <person name="Shapiro H."/>
            <person name="Aerts A."/>
            <person name="Otillar R.P."/>
            <person name="Terry A.Y."/>
            <person name="Boore J.L."/>
            <person name="Grigoriev I.V."/>
            <person name="Lindberg D.R."/>
            <person name="Seaver E.C."/>
            <person name="Weisblat D.A."/>
            <person name="Putnam N.H."/>
            <person name="Rokhsar D.S."/>
        </authorList>
    </citation>
    <scope>NUCLEOTIDE SEQUENCE [LARGE SCALE GENOMIC DNA]</scope>
</reference>
<feature type="transmembrane region" description="Helical" evidence="1">
    <location>
        <begin position="167"/>
        <end position="188"/>
    </location>
</feature>
<dbReference type="Pfam" id="PF07690">
    <property type="entry name" value="MFS_1"/>
    <property type="match status" value="1"/>
</dbReference>
<feature type="transmembrane region" description="Helical" evidence="1">
    <location>
        <begin position="7"/>
        <end position="29"/>
    </location>
</feature>
<accession>V3ZUW9</accession>
<keyword evidence="1" id="KW-1133">Transmembrane helix</keyword>
<feature type="transmembrane region" description="Helical" evidence="1">
    <location>
        <begin position="269"/>
        <end position="290"/>
    </location>
</feature>
<keyword evidence="1" id="KW-0812">Transmembrane</keyword>
<keyword evidence="1" id="KW-0472">Membrane</keyword>
<organism evidence="2 3">
    <name type="scientific">Lottia gigantea</name>
    <name type="common">Giant owl limpet</name>
    <dbReference type="NCBI Taxonomy" id="225164"/>
    <lineage>
        <taxon>Eukaryota</taxon>
        <taxon>Metazoa</taxon>
        <taxon>Spiralia</taxon>
        <taxon>Lophotrochozoa</taxon>
        <taxon>Mollusca</taxon>
        <taxon>Gastropoda</taxon>
        <taxon>Patellogastropoda</taxon>
        <taxon>Lottioidea</taxon>
        <taxon>Lottiidae</taxon>
        <taxon>Lottia</taxon>
    </lineage>
</organism>
<evidence type="ECO:0000256" key="1">
    <source>
        <dbReference type="SAM" id="Phobius"/>
    </source>
</evidence>
<dbReference type="OMA" id="MAFYIVP"/>
<gene>
    <name evidence="2" type="ORF">LOTGIDRAFT_167154</name>
</gene>
<feature type="transmembrane region" description="Helical" evidence="1">
    <location>
        <begin position="137"/>
        <end position="155"/>
    </location>
</feature>
<dbReference type="GeneID" id="20240542"/>
<proteinExistence type="predicted"/>
<name>V3ZUW9_LOTGI</name>
<dbReference type="GO" id="GO:0008028">
    <property type="term" value="F:monocarboxylic acid transmembrane transporter activity"/>
    <property type="evidence" value="ECO:0007669"/>
    <property type="project" value="TreeGrafter"/>
</dbReference>
<dbReference type="KEGG" id="lgi:LOTGIDRAFT_167154"/>
<feature type="transmembrane region" description="Helical" evidence="1">
    <location>
        <begin position="297"/>
        <end position="317"/>
    </location>
</feature>
<dbReference type="Proteomes" id="UP000030746">
    <property type="component" value="Unassembled WGS sequence"/>
</dbReference>
<dbReference type="HOGENOM" id="CLU_001265_59_1_1"/>
<dbReference type="OrthoDB" id="5980721at2759"/>
<feature type="transmembrane region" description="Helical" evidence="1">
    <location>
        <begin position="104"/>
        <end position="130"/>
    </location>
</feature>
<dbReference type="EMBL" id="KB203083">
    <property type="protein sequence ID" value="ESO86340.1"/>
    <property type="molecule type" value="Genomic_DNA"/>
</dbReference>
<evidence type="ECO:0000313" key="2">
    <source>
        <dbReference type="EMBL" id="ESO86340.1"/>
    </source>
</evidence>
<keyword evidence="3" id="KW-1185">Reference proteome</keyword>
<dbReference type="InterPro" id="IPR011701">
    <property type="entry name" value="MFS"/>
</dbReference>
<dbReference type="PANTHER" id="PTHR11360:SF260">
    <property type="entry name" value="MFS DOMAIN-CONTAINING PROTEIN"/>
    <property type="match status" value="1"/>
</dbReference>
<feature type="transmembrane region" description="Helical" evidence="1">
    <location>
        <begin position="323"/>
        <end position="344"/>
    </location>
</feature>
<dbReference type="AlphaFoldDB" id="V3ZUW9"/>
<dbReference type="InterPro" id="IPR050327">
    <property type="entry name" value="Proton-linked_MCT"/>
</dbReference>
<dbReference type="CTD" id="20240542"/>
<sequence>MGADIQPYAWLILFAAFMGLFLNSSLNYSSGVIHVALLQKYPEEDVTNIAWLGSLFSCMFAFTGILASVIINTFNVRVCVMASGIFTVVGFTMSYFVQDFKLLFLTYGLIGGCGQGLCHTGCLVSLGYYFKEKIGMVSGIALSGCGLCMFVFPPLTQFLFDTYGINGAFLILGGIGFQATMLGSLMTPTKYEKHTSRRLCRKSHDGNKDYLIKKKSVHQTAGSGLALFRSFSVWGLMISTFCFSMALSTVYLLLPEYFIHHGSSKQEAALVLSVCGVTGIISRVMVGFLSSSFDVSVVYSTLFGITATVTLCLKVMTSLASKMTYTAMFGMYVGGCWVLHYNLVVECVGLDQLSTCYGLVMMIGGIGYLVGPPIAGKV</sequence>